<name>A0A841K4B2_9HYPH</name>
<feature type="coiled-coil region" evidence="1">
    <location>
        <begin position="6"/>
        <end position="33"/>
    </location>
</feature>
<evidence type="ECO:0000313" key="4">
    <source>
        <dbReference type="Proteomes" id="UP000588017"/>
    </source>
</evidence>
<feature type="compositionally biased region" description="Polar residues" evidence="2">
    <location>
        <begin position="59"/>
        <end position="80"/>
    </location>
</feature>
<dbReference type="AlphaFoldDB" id="A0A841K4B2"/>
<evidence type="ECO:0000256" key="2">
    <source>
        <dbReference type="SAM" id="MobiDB-lite"/>
    </source>
</evidence>
<feature type="region of interest" description="Disordered" evidence="2">
    <location>
        <begin position="58"/>
        <end position="82"/>
    </location>
</feature>
<evidence type="ECO:0000313" key="3">
    <source>
        <dbReference type="EMBL" id="MBB6167135.1"/>
    </source>
</evidence>
<dbReference type="Proteomes" id="UP000588017">
    <property type="component" value="Unassembled WGS sequence"/>
</dbReference>
<dbReference type="RefSeq" id="WP_183332421.1">
    <property type="nucleotide sequence ID" value="NZ_BMHX01000002.1"/>
</dbReference>
<dbReference type="EMBL" id="JACHEH010000002">
    <property type="protein sequence ID" value="MBB6167135.1"/>
    <property type="molecule type" value="Genomic_DNA"/>
</dbReference>
<protein>
    <submittedName>
        <fullName evidence="3">Uncharacterized protein</fullName>
    </submittedName>
</protein>
<reference evidence="3 4" key="1">
    <citation type="submission" date="2020-08" db="EMBL/GenBank/DDBJ databases">
        <title>Genomic Encyclopedia of Type Strains, Phase IV (KMG-IV): sequencing the most valuable type-strain genomes for metagenomic binning, comparative biology and taxonomic classification.</title>
        <authorList>
            <person name="Goeker M."/>
        </authorList>
    </citation>
    <scope>NUCLEOTIDE SEQUENCE [LARGE SCALE GENOMIC DNA]</scope>
    <source>
        <strain evidence="3 4">DSM 101465</strain>
    </source>
</reference>
<keyword evidence="4" id="KW-1185">Reference proteome</keyword>
<evidence type="ECO:0000256" key="1">
    <source>
        <dbReference type="SAM" id="Coils"/>
    </source>
</evidence>
<sequence length="184" mass="20294">MTDRALENAKSKRNQLIETKRRLLAELAECDEQINQIDKFIKAWHAFAEDDPLRAVENLSESDSNETATTESVSRRASGNSRKEDVAAAAREIILERGEPIMRDELYDLLTARGLVIRGKDPLMVLSTMLWRMRDQIVRLDSGGYWPADVPNAAIGYAPKEGSGQGGDTRGADAAQTGGGDVFE</sequence>
<comment type="caution">
    <text evidence="3">The sequence shown here is derived from an EMBL/GenBank/DDBJ whole genome shotgun (WGS) entry which is preliminary data.</text>
</comment>
<gene>
    <name evidence="3" type="ORF">HNQ73_000753</name>
</gene>
<organism evidence="3 4">
    <name type="scientific">Chelatococcus composti</name>
    <dbReference type="NCBI Taxonomy" id="1743235"/>
    <lineage>
        <taxon>Bacteria</taxon>
        <taxon>Pseudomonadati</taxon>
        <taxon>Pseudomonadota</taxon>
        <taxon>Alphaproteobacteria</taxon>
        <taxon>Hyphomicrobiales</taxon>
        <taxon>Chelatococcaceae</taxon>
        <taxon>Chelatococcus</taxon>
    </lineage>
</organism>
<proteinExistence type="predicted"/>
<feature type="region of interest" description="Disordered" evidence="2">
    <location>
        <begin position="157"/>
        <end position="184"/>
    </location>
</feature>
<accession>A0A841K4B2</accession>
<keyword evidence="1" id="KW-0175">Coiled coil</keyword>